<dbReference type="Gene3D" id="1.10.260.40">
    <property type="entry name" value="lambda repressor-like DNA-binding domains"/>
    <property type="match status" value="1"/>
</dbReference>
<reference evidence="5" key="1">
    <citation type="journal article" date="2020" name="mSystems">
        <title>Genome- and Community-Level Interaction Insights into Carbon Utilization and Element Cycling Functions of Hydrothermarchaeota in Hydrothermal Sediment.</title>
        <authorList>
            <person name="Zhou Z."/>
            <person name="Liu Y."/>
            <person name="Xu W."/>
            <person name="Pan J."/>
            <person name="Luo Z.H."/>
            <person name="Li M."/>
        </authorList>
    </citation>
    <scope>NUCLEOTIDE SEQUENCE [LARGE SCALE GENOMIC DNA]</scope>
    <source>
        <strain evidence="5">SpSt-132</strain>
    </source>
</reference>
<comment type="caution">
    <text evidence="5">The sequence shown here is derived from an EMBL/GenBank/DDBJ whole genome shotgun (WGS) entry which is preliminary data.</text>
</comment>
<dbReference type="AlphaFoldDB" id="A0A7C2V708"/>
<dbReference type="PRINTS" id="PR01693">
    <property type="entry name" value="CYANASE"/>
</dbReference>
<comment type="function">
    <text evidence="1 3">Catalyzes the reaction of cyanate with bicarbonate to produce ammonia and carbon dioxide.</text>
</comment>
<dbReference type="EMBL" id="DSFP01000037">
    <property type="protein sequence ID" value="HEW45941.1"/>
    <property type="molecule type" value="Genomic_DNA"/>
</dbReference>
<dbReference type="InterPro" id="IPR010982">
    <property type="entry name" value="Lambda_DNA-bd_dom_sf"/>
</dbReference>
<dbReference type="Gene3D" id="3.30.1160.10">
    <property type="entry name" value="Cyanate lyase, C-terminal domain"/>
    <property type="match status" value="1"/>
</dbReference>
<sequence length="159" mass="18045">MSYKVGFLTREEAKELLLSAKDKKGFTWSQLGKAMGLSPVYTAMLVYGYGQAREEEASKLTDILEIPADVREEVKRVLTKAPYRAPSQPWPPTDPFVYRLYEVVLLYGPVIKDVAHELFGDGIMSAIDMSIDVQKIEEPTGTPRMVLTLNGKWLHYKKF</sequence>
<dbReference type="InterPro" id="IPR003712">
    <property type="entry name" value="Cyanate_lyase_C"/>
</dbReference>
<evidence type="ECO:0000256" key="1">
    <source>
        <dbReference type="ARBA" id="ARBA00003561"/>
    </source>
</evidence>
<name>A0A7C2V708_9AQUI</name>
<feature type="active site" evidence="3">
    <location>
        <position position="102"/>
    </location>
</feature>
<dbReference type="EC" id="4.2.1.104" evidence="3"/>
<organism evidence="5">
    <name type="scientific">Hydrogenobacter sp</name>
    <dbReference type="NCBI Taxonomy" id="2152829"/>
    <lineage>
        <taxon>Bacteria</taxon>
        <taxon>Pseudomonadati</taxon>
        <taxon>Aquificota</taxon>
        <taxon>Aquificia</taxon>
        <taxon>Aquificales</taxon>
        <taxon>Aquificaceae</taxon>
        <taxon>Hydrogenobacter</taxon>
    </lineage>
</organism>
<dbReference type="NCBIfam" id="NF002773">
    <property type="entry name" value="PRK02866.1"/>
    <property type="match status" value="1"/>
</dbReference>
<dbReference type="SUPFAM" id="SSF55234">
    <property type="entry name" value="Cyanase C-terminal domain"/>
    <property type="match status" value="1"/>
</dbReference>
<dbReference type="PANTHER" id="PTHR34186:SF2">
    <property type="entry name" value="CYANATE HYDRATASE"/>
    <property type="match status" value="1"/>
</dbReference>
<gene>
    <name evidence="3 5" type="primary">cynS</name>
    <name evidence="5" type="ORF">ENO47_04625</name>
</gene>
<feature type="active site" evidence="3">
    <location>
        <position position="125"/>
    </location>
</feature>
<evidence type="ECO:0000259" key="4">
    <source>
        <dbReference type="SMART" id="SM01116"/>
    </source>
</evidence>
<feature type="active site" evidence="3">
    <location>
        <position position="99"/>
    </location>
</feature>
<comment type="similarity">
    <text evidence="3">Belongs to the cyanase family.</text>
</comment>
<evidence type="ECO:0000313" key="5">
    <source>
        <dbReference type="EMBL" id="HEW45941.1"/>
    </source>
</evidence>
<dbReference type="SUPFAM" id="SSF47413">
    <property type="entry name" value="lambda repressor-like DNA-binding domains"/>
    <property type="match status" value="1"/>
</dbReference>
<dbReference type="Pfam" id="PF02560">
    <property type="entry name" value="Cyanate_lyase"/>
    <property type="match status" value="1"/>
</dbReference>
<dbReference type="SMART" id="SM01116">
    <property type="entry name" value="Cyanate_lyase"/>
    <property type="match status" value="1"/>
</dbReference>
<dbReference type="GO" id="GO:0008824">
    <property type="term" value="F:cyanate hydratase activity"/>
    <property type="evidence" value="ECO:0007669"/>
    <property type="project" value="UniProtKB-UniRule"/>
</dbReference>
<dbReference type="HAMAP" id="MF_00535">
    <property type="entry name" value="Cyanate_hydrat"/>
    <property type="match status" value="1"/>
</dbReference>
<keyword evidence="2 3" id="KW-0456">Lyase</keyword>
<comment type="catalytic activity">
    <reaction evidence="3">
        <text>cyanate + hydrogencarbonate + 3 H(+) = NH4(+) + 2 CO2</text>
        <dbReference type="Rhea" id="RHEA:11120"/>
        <dbReference type="ChEBI" id="CHEBI:15378"/>
        <dbReference type="ChEBI" id="CHEBI:16526"/>
        <dbReference type="ChEBI" id="CHEBI:17544"/>
        <dbReference type="ChEBI" id="CHEBI:28938"/>
        <dbReference type="ChEBI" id="CHEBI:29195"/>
        <dbReference type="EC" id="4.2.1.104"/>
    </reaction>
</comment>
<feature type="domain" description="Cyanate lyase C-terminal" evidence="4">
    <location>
        <begin position="86"/>
        <end position="159"/>
    </location>
</feature>
<proteinExistence type="inferred from homology"/>
<evidence type="ECO:0000256" key="3">
    <source>
        <dbReference type="HAMAP-Rule" id="MF_00535"/>
    </source>
</evidence>
<dbReference type="NCBIfam" id="TIGR00673">
    <property type="entry name" value="cynS"/>
    <property type="match status" value="1"/>
</dbReference>
<dbReference type="CDD" id="cd00559">
    <property type="entry name" value="Cyanase_C"/>
    <property type="match status" value="1"/>
</dbReference>
<accession>A0A7C2V708</accession>
<dbReference type="PANTHER" id="PTHR34186">
    <property type="entry name" value="CYANATE HYDRATASE"/>
    <property type="match status" value="1"/>
</dbReference>
<protein>
    <recommendedName>
        <fullName evidence="3">Cyanate hydratase</fullName>
        <shortName evidence="3">Cyanase</shortName>
        <ecNumber evidence="3">4.2.1.104</ecNumber>
    </recommendedName>
    <alternativeName>
        <fullName evidence="3">Cyanate hydrolase</fullName>
    </alternativeName>
    <alternativeName>
        <fullName evidence="3">Cyanate lyase</fullName>
    </alternativeName>
</protein>
<dbReference type="InterPro" id="IPR036581">
    <property type="entry name" value="Cyanate_lyase_C_sf"/>
</dbReference>
<dbReference type="InterPro" id="IPR008076">
    <property type="entry name" value="Cyanase"/>
</dbReference>
<evidence type="ECO:0000256" key="2">
    <source>
        <dbReference type="ARBA" id="ARBA00023239"/>
    </source>
</evidence>
<dbReference type="PIRSF" id="PIRSF001263">
    <property type="entry name" value="Cyanate_hydratas"/>
    <property type="match status" value="1"/>
</dbReference>
<dbReference type="GO" id="GO:0003677">
    <property type="term" value="F:DNA binding"/>
    <property type="evidence" value="ECO:0007669"/>
    <property type="project" value="InterPro"/>
</dbReference>